<accession>A0ABQ4QMB6</accession>
<sequence length="53" mass="6049">MILVISIPRFAAERVPTNIGVRSRHTTISYRQTFRVRTLAYITSTRVPTGTRS</sequence>
<dbReference type="EMBL" id="BPQG01000074">
    <property type="protein sequence ID" value="GJD46393.1"/>
    <property type="molecule type" value="Genomic_DNA"/>
</dbReference>
<keyword evidence="2" id="KW-1185">Reference proteome</keyword>
<evidence type="ECO:0000313" key="1">
    <source>
        <dbReference type="EMBL" id="GJD46393.1"/>
    </source>
</evidence>
<protein>
    <submittedName>
        <fullName evidence="1">Uncharacterized protein</fullName>
    </submittedName>
</protein>
<comment type="caution">
    <text evidence="1">The sequence shown here is derived from an EMBL/GenBank/DDBJ whole genome shotgun (WGS) entry which is preliminary data.</text>
</comment>
<gene>
    <name evidence="1" type="ORF">AFCDBAGC_4274</name>
</gene>
<name>A0ABQ4QMB6_9HYPH</name>
<organism evidence="1 2">
    <name type="scientific">Methylobacterium cerastii</name>
    <dbReference type="NCBI Taxonomy" id="932741"/>
    <lineage>
        <taxon>Bacteria</taxon>
        <taxon>Pseudomonadati</taxon>
        <taxon>Pseudomonadota</taxon>
        <taxon>Alphaproteobacteria</taxon>
        <taxon>Hyphomicrobiales</taxon>
        <taxon>Methylobacteriaceae</taxon>
        <taxon>Methylobacterium</taxon>
    </lineage>
</organism>
<proteinExistence type="predicted"/>
<evidence type="ECO:0000313" key="2">
    <source>
        <dbReference type="Proteomes" id="UP001055117"/>
    </source>
</evidence>
<dbReference type="Proteomes" id="UP001055117">
    <property type="component" value="Unassembled WGS sequence"/>
</dbReference>
<reference evidence="1 2" key="1">
    <citation type="journal article" date="2021" name="Front. Microbiol.">
        <title>Comprehensive Comparative Genomics and Phenotyping of Methylobacterium Species.</title>
        <authorList>
            <person name="Alessa O."/>
            <person name="Ogura Y."/>
            <person name="Fujitani Y."/>
            <person name="Takami H."/>
            <person name="Hayashi T."/>
            <person name="Sahin N."/>
            <person name="Tani A."/>
        </authorList>
    </citation>
    <scope>NUCLEOTIDE SEQUENCE [LARGE SCALE GENOMIC DNA]</scope>
    <source>
        <strain evidence="1 2">DSM 23679</strain>
    </source>
</reference>